<evidence type="ECO:0000256" key="1">
    <source>
        <dbReference type="ARBA" id="ARBA00001947"/>
    </source>
</evidence>
<feature type="compositionally biased region" description="Low complexity" evidence="6">
    <location>
        <begin position="34"/>
        <end position="54"/>
    </location>
</feature>
<dbReference type="AlphaFoldDB" id="C6K3Q2"/>
<feature type="signal peptide" evidence="7">
    <location>
        <begin position="1"/>
        <end position="28"/>
    </location>
</feature>
<dbReference type="GO" id="GO:0008270">
    <property type="term" value="F:zinc ion binding"/>
    <property type="evidence" value="ECO:0007669"/>
    <property type="project" value="InterPro"/>
</dbReference>
<name>C6K3Q2_9TRYP</name>
<comment type="cofactor">
    <cofactor evidence="1">
        <name>Zn(2+)</name>
        <dbReference type="ChEBI" id="CHEBI:29105"/>
    </cofactor>
</comment>
<keyword evidence="4" id="KW-0862">Zinc</keyword>
<dbReference type="InterPro" id="IPR014436">
    <property type="entry name" value="Extradiol_dOase_DODA"/>
</dbReference>
<accession>C6K3Q2</accession>
<evidence type="ECO:0000256" key="7">
    <source>
        <dbReference type="SAM" id="SignalP"/>
    </source>
</evidence>
<keyword evidence="5" id="KW-0560">Oxidoreductase</keyword>
<proteinExistence type="inferred from homology"/>
<evidence type="ECO:0000256" key="6">
    <source>
        <dbReference type="SAM" id="MobiDB-lite"/>
    </source>
</evidence>
<keyword evidence="3" id="KW-0479">Metal-binding</keyword>
<gene>
    <name evidence="9" type="ORF">CDFL6B12_14</name>
</gene>
<evidence type="ECO:0000256" key="4">
    <source>
        <dbReference type="ARBA" id="ARBA00022833"/>
    </source>
</evidence>
<evidence type="ECO:0000259" key="8">
    <source>
        <dbReference type="Pfam" id="PF02900"/>
    </source>
</evidence>
<dbReference type="CDD" id="cd07363">
    <property type="entry name" value="45_DOPA_Dioxygenase"/>
    <property type="match status" value="1"/>
</dbReference>
<dbReference type="Gene3D" id="3.40.830.10">
    <property type="entry name" value="LigB-like"/>
    <property type="match status" value="1"/>
</dbReference>
<feature type="region of interest" description="Disordered" evidence="6">
    <location>
        <begin position="33"/>
        <end position="54"/>
    </location>
</feature>
<organism evidence="9">
    <name type="scientific">Angomonas deanei</name>
    <dbReference type="NCBI Taxonomy" id="59799"/>
    <lineage>
        <taxon>Eukaryota</taxon>
        <taxon>Discoba</taxon>
        <taxon>Euglenozoa</taxon>
        <taxon>Kinetoplastea</taxon>
        <taxon>Metakinetoplastina</taxon>
        <taxon>Trypanosomatida</taxon>
        <taxon>Trypanosomatidae</taxon>
        <taxon>Strigomonadinae</taxon>
        <taxon>Angomonas</taxon>
    </lineage>
</organism>
<dbReference type="GO" id="GO:0016702">
    <property type="term" value="F:oxidoreductase activity, acting on single donors with incorporation of molecular oxygen, incorporation of two atoms of oxygen"/>
    <property type="evidence" value="ECO:0007669"/>
    <property type="project" value="UniProtKB-ARBA"/>
</dbReference>
<evidence type="ECO:0000256" key="5">
    <source>
        <dbReference type="ARBA" id="ARBA00023002"/>
    </source>
</evidence>
<reference evidence="9" key="1">
    <citation type="submission" date="2009-05" db="EMBL/GenBank/DDBJ databases">
        <title>The evolution of amastin surface glycoproteins in trypanosomatid parasites.</title>
        <authorList>
            <person name="Jackson A.P."/>
        </authorList>
    </citation>
    <scope>NUCLEOTIDE SEQUENCE</scope>
    <source>
        <strain evidence="9">ATCC 30255</strain>
    </source>
</reference>
<dbReference type="PANTHER" id="PTHR30096">
    <property type="entry name" value="4,5-DOPA DIOXYGENASE EXTRADIOL-LIKE PROTEIN"/>
    <property type="match status" value="1"/>
</dbReference>
<evidence type="ECO:0000256" key="3">
    <source>
        <dbReference type="ARBA" id="ARBA00022723"/>
    </source>
</evidence>
<dbReference type="SUPFAM" id="SSF53213">
    <property type="entry name" value="LigB-like"/>
    <property type="match status" value="1"/>
</dbReference>
<dbReference type="GO" id="GO:0008198">
    <property type="term" value="F:ferrous iron binding"/>
    <property type="evidence" value="ECO:0007669"/>
    <property type="project" value="InterPro"/>
</dbReference>
<evidence type="ECO:0000313" key="9">
    <source>
        <dbReference type="EMBL" id="ACS87841.1"/>
    </source>
</evidence>
<dbReference type="Pfam" id="PF02900">
    <property type="entry name" value="LigB"/>
    <property type="match status" value="1"/>
</dbReference>
<comment type="similarity">
    <text evidence="2">Belongs to the DODA-type extradiol aromatic ring-opening dioxygenase family.</text>
</comment>
<protein>
    <recommendedName>
        <fullName evidence="8">Extradiol ring-cleavage dioxygenase class III enzyme subunit B domain-containing protein</fullName>
    </recommendedName>
</protein>
<dbReference type="EMBL" id="GQ153664">
    <property type="protein sequence ID" value="ACS87841.1"/>
    <property type="molecule type" value="Genomic_DNA"/>
</dbReference>
<dbReference type="InterPro" id="IPR004183">
    <property type="entry name" value="Xdiol_dOase_suB"/>
</dbReference>
<dbReference type="PANTHER" id="PTHR30096:SF0">
    <property type="entry name" value="4,5-DOPA DIOXYGENASE EXTRADIOL-LIKE PROTEIN"/>
    <property type="match status" value="1"/>
</dbReference>
<evidence type="ECO:0000256" key="2">
    <source>
        <dbReference type="ARBA" id="ARBA00007581"/>
    </source>
</evidence>
<feature type="domain" description="Extradiol ring-cleavage dioxygenase class III enzyme subunit B" evidence="8">
    <location>
        <begin position="91"/>
        <end position="310"/>
    </location>
</feature>
<feature type="chain" id="PRO_5002967047" description="Extradiol ring-cleavage dioxygenase class III enzyme subunit B domain-containing protein" evidence="7">
    <location>
        <begin position="29"/>
        <end position="333"/>
    </location>
</feature>
<sequence>MRRLMSWLLVLFTLFAALFVGFYHGVSPKVPLDTSTSTSTTATPPATPTPLTTMSAAAPTTTSKLYPALYLCHGAGPMPLLGDPDHVPMMTKWKEHVKDIVSRYGAPTAIAVVSAHYQTTAPEVGGCPQPEMYYDYGGFPREAYSIVYPAPGAPEVAAAMVSQMQKAGLYASLNPKRKYDHGVFVPLMAMFANASIPVIPVSVLRSDDPAEHIRMGQALRSFREQGVFFVGSGSSMHHFDRFFVPNAGKRFGDALTALLEDTTLSNEQRLAKMTNIKAFDGFSDAQPPRHHEHLMPLLTLLGTANGAAAREAASVPFYAANVRHYIFEEKESA</sequence>
<keyword evidence="7" id="KW-0732">Signal</keyword>